<sequence length="61" mass="6894">MLPNQQHIQKDDKASQTIDASNAVTTKTLNKRKAMSPSQINNATLLYHSFQEEDSLEECMV</sequence>
<keyword evidence="2" id="KW-1185">Reference proteome</keyword>
<name>A0A232EIU0_9HYME</name>
<evidence type="ECO:0000313" key="1">
    <source>
        <dbReference type="EMBL" id="OXU18231.1"/>
    </source>
</evidence>
<evidence type="ECO:0000313" key="2">
    <source>
        <dbReference type="Proteomes" id="UP000215335"/>
    </source>
</evidence>
<proteinExistence type="predicted"/>
<reference evidence="1 2" key="1">
    <citation type="journal article" date="2017" name="Curr. Biol.">
        <title>The Evolution of Venom by Co-option of Single-Copy Genes.</title>
        <authorList>
            <person name="Martinson E.O."/>
            <person name="Mrinalini"/>
            <person name="Kelkar Y.D."/>
            <person name="Chang C.H."/>
            <person name="Werren J.H."/>
        </authorList>
    </citation>
    <scope>NUCLEOTIDE SEQUENCE [LARGE SCALE GENOMIC DNA]</scope>
    <source>
        <strain evidence="1 2">Alberta</strain>
        <tissue evidence="1">Whole body</tissue>
    </source>
</reference>
<dbReference type="EMBL" id="NNAY01004178">
    <property type="protein sequence ID" value="OXU18231.1"/>
    <property type="molecule type" value="Genomic_DNA"/>
</dbReference>
<accession>A0A232EIU0</accession>
<dbReference type="AlphaFoldDB" id="A0A232EIU0"/>
<protein>
    <submittedName>
        <fullName evidence="1">Uncharacterized protein</fullName>
    </submittedName>
</protein>
<dbReference type="Proteomes" id="UP000215335">
    <property type="component" value="Unassembled WGS sequence"/>
</dbReference>
<gene>
    <name evidence="1" type="ORF">TSAR_016693</name>
</gene>
<comment type="caution">
    <text evidence="1">The sequence shown here is derived from an EMBL/GenBank/DDBJ whole genome shotgun (WGS) entry which is preliminary data.</text>
</comment>
<organism evidence="1 2">
    <name type="scientific">Trichomalopsis sarcophagae</name>
    <dbReference type="NCBI Taxonomy" id="543379"/>
    <lineage>
        <taxon>Eukaryota</taxon>
        <taxon>Metazoa</taxon>
        <taxon>Ecdysozoa</taxon>
        <taxon>Arthropoda</taxon>
        <taxon>Hexapoda</taxon>
        <taxon>Insecta</taxon>
        <taxon>Pterygota</taxon>
        <taxon>Neoptera</taxon>
        <taxon>Endopterygota</taxon>
        <taxon>Hymenoptera</taxon>
        <taxon>Apocrita</taxon>
        <taxon>Proctotrupomorpha</taxon>
        <taxon>Chalcidoidea</taxon>
        <taxon>Pteromalidae</taxon>
        <taxon>Pteromalinae</taxon>
        <taxon>Trichomalopsis</taxon>
    </lineage>
</organism>